<comment type="caution">
    <text evidence="6">The sequence shown here is derived from an EMBL/GenBank/DDBJ whole genome shotgun (WGS) entry which is preliminary data.</text>
</comment>
<feature type="domain" description="HTH araC/xylS-type" evidence="5">
    <location>
        <begin position="272"/>
        <end position="370"/>
    </location>
</feature>
<dbReference type="EMBL" id="AEYX01000031">
    <property type="protein sequence ID" value="EGG47518.1"/>
    <property type="molecule type" value="Genomic_DNA"/>
</dbReference>
<dbReference type="InterPro" id="IPR018060">
    <property type="entry name" value="HTH_AraC"/>
</dbReference>
<dbReference type="InterPro" id="IPR037923">
    <property type="entry name" value="HTH-like"/>
</dbReference>
<dbReference type="SUPFAM" id="SSF51215">
    <property type="entry name" value="Regulatory protein AraC"/>
    <property type="match status" value="1"/>
</dbReference>
<dbReference type="InterPro" id="IPR009057">
    <property type="entry name" value="Homeodomain-like_sf"/>
</dbReference>
<dbReference type="Proteomes" id="UP000003022">
    <property type="component" value="Unassembled WGS sequence"/>
</dbReference>
<dbReference type="AlphaFoldDB" id="F3NG83"/>
<dbReference type="GO" id="GO:0043565">
    <property type="term" value="F:sequence-specific DNA binding"/>
    <property type="evidence" value="ECO:0007669"/>
    <property type="project" value="InterPro"/>
</dbReference>
<dbReference type="Pfam" id="PF02311">
    <property type="entry name" value="AraC_binding"/>
    <property type="match status" value="1"/>
</dbReference>
<dbReference type="SUPFAM" id="SSF46689">
    <property type="entry name" value="Homeodomain-like"/>
    <property type="match status" value="2"/>
</dbReference>
<gene>
    <name evidence="6" type="ORF">SGM_2147</name>
</gene>
<evidence type="ECO:0000259" key="5">
    <source>
        <dbReference type="PROSITE" id="PS01124"/>
    </source>
</evidence>
<dbReference type="SMART" id="SM00342">
    <property type="entry name" value="HTH_ARAC"/>
    <property type="match status" value="1"/>
</dbReference>
<evidence type="ECO:0000256" key="4">
    <source>
        <dbReference type="SAM" id="MobiDB-lite"/>
    </source>
</evidence>
<evidence type="ECO:0000313" key="7">
    <source>
        <dbReference type="Proteomes" id="UP000003022"/>
    </source>
</evidence>
<dbReference type="PANTHER" id="PTHR46796">
    <property type="entry name" value="HTH-TYPE TRANSCRIPTIONAL ACTIVATOR RHAS-RELATED"/>
    <property type="match status" value="1"/>
</dbReference>
<dbReference type="PANTHER" id="PTHR46796:SF2">
    <property type="entry name" value="TRANSCRIPTIONAL REGULATORY PROTEIN"/>
    <property type="match status" value="1"/>
</dbReference>
<accession>F3NG83</accession>
<keyword evidence="3" id="KW-0804">Transcription</keyword>
<dbReference type="Gene3D" id="1.10.10.60">
    <property type="entry name" value="Homeodomain-like"/>
    <property type="match status" value="1"/>
</dbReference>
<sequence length="372" mass="39352">MNSHETDMVDTDTGTYADGFQTSGGESAAPAPAGDDSPSERAAEGEAPSPNANADAGAGRGTDAGSGTGAGTGTGSGTDVGAGAGAIQTFPFDPRASVSGVGIQIGPMGEGGPTWQSRAVPERVHRVDFHVVMLFTGGPVTHMIDFADHEARAGDVLWIRPGQVHRFRPAHAYRGTALTMQPGFLPRAIVEATGLYRYDLPPLLHPDPAQLAGLRHCLEQLEREYVDTATLPPHLHTAVLRHTLTAFLYRLAHLAAGSAGRRAVEGADSAFERFREAVERDFARNHSVSAYADALGYSRRTLVRAVRAATGETPKGFIDKRVVLEAKRLLAHTDLPVGRVGATLGFPDAANFSKFFHQRTGLTPALFRAGMG</sequence>
<keyword evidence="2" id="KW-0238">DNA-binding</keyword>
<protein>
    <submittedName>
        <fullName evidence="6">Transcriptional regulator</fullName>
    </submittedName>
</protein>
<evidence type="ECO:0000313" key="6">
    <source>
        <dbReference type="EMBL" id="EGG47518.1"/>
    </source>
</evidence>
<feature type="compositionally biased region" description="Low complexity" evidence="4">
    <location>
        <begin position="23"/>
        <end position="36"/>
    </location>
</feature>
<dbReference type="eggNOG" id="COG2207">
    <property type="taxonomic scope" value="Bacteria"/>
</dbReference>
<proteinExistence type="predicted"/>
<keyword evidence="7" id="KW-1185">Reference proteome</keyword>
<evidence type="ECO:0000256" key="1">
    <source>
        <dbReference type="ARBA" id="ARBA00023015"/>
    </source>
</evidence>
<evidence type="ECO:0000256" key="2">
    <source>
        <dbReference type="ARBA" id="ARBA00023125"/>
    </source>
</evidence>
<dbReference type="STRING" id="996637.SGM_2147"/>
<feature type="region of interest" description="Disordered" evidence="4">
    <location>
        <begin position="1"/>
        <end position="88"/>
    </location>
</feature>
<name>F3NG83_9ACTN</name>
<dbReference type="InterPro" id="IPR050204">
    <property type="entry name" value="AraC_XylS_family_regulators"/>
</dbReference>
<keyword evidence="1" id="KW-0805">Transcription regulation</keyword>
<reference evidence="6 7" key="1">
    <citation type="journal article" date="2011" name="J. Bacteriol.">
        <title>Draft genome sequence of the marine bacterium Streptomyces griseoaurantiacus M045, which produces novel manumycin-type antibiotics with a pABA core component.</title>
        <authorList>
            <person name="Li F."/>
            <person name="Jiang P."/>
            <person name="Zheng H."/>
            <person name="Wang S."/>
            <person name="Zhao G."/>
            <person name="Qin S."/>
            <person name="Liu Z."/>
        </authorList>
    </citation>
    <scope>NUCLEOTIDE SEQUENCE [LARGE SCALE GENOMIC DNA]</scope>
    <source>
        <strain evidence="6 7">M045</strain>
    </source>
</reference>
<dbReference type="GO" id="GO:0003700">
    <property type="term" value="F:DNA-binding transcription factor activity"/>
    <property type="evidence" value="ECO:0007669"/>
    <property type="project" value="InterPro"/>
</dbReference>
<dbReference type="PROSITE" id="PS01124">
    <property type="entry name" value="HTH_ARAC_FAMILY_2"/>
    <property type="match status" value="1"/>
</dbReference>
<dbReference type="Pfam" id="PF12833">
    <property type="entry name" value="HTH_18"/>
    <property type="match status" value="1"/>
</dbReference>
<evidence type="ECO:0000256" key="3">
    <source>
        <dbReference type="ARBA" id="ARBA00023163"/>
    </source>
</evidence>
<feature type="compositionally biased region" description="Gly residues" evidence="4">
    <location>
        <begin position="58"/>
        <end position="84"/>
    </location>
</feature>
<dbReference type="InterPro" id="IPR003313">
    <property type="entry name" value="AraC-bd"/>
</dbReference>
<organism evidence="6 7">
    <name type="scientific">Streptomyces griseoaurantiacus M045</name>
    <dbReference type="NCBI Taxonomy" id="996637"/>
    <lineage>
        <taxon>Bacteria</taxon>
        <taxon>Bacillati</taxon>
        <taxon>Actinomycetota</taxon>
        <taxon>Actinomycetes</taxon>
        <taxon>Kitasatosporales</taxon>
        <taxon>Streptomycetaceae</taxon>
        <taxon>Streptomyces</taxon>
        <taxon>Streptomyces aurantiacus group</taxon>
    </lineage>
</organism>